<proteinExistence type="predicted"/>
<protein>
    <submittedName>
        <fullName evidence="1">Uncharacterized protein</fullName>
    </submittedName>
</protein>
<dbReference type="PANTHER" id="PTHR48475">
    <property type="entry name" value="RIBONUCLEASE H"/>
    <property type="match status" value="1"/>
</dbReference>
<sequence>MVPLKRTPGCWVEELPSVLWSINTTANRSTGYTPFFMVYGAEAVLPSDIRHDSPRVANYVEADNEQARQEALDLLDEKRDMALAGLAVYQQDLRRYHSRRVKTRTFQEGDLVLRLIQDQTDMHKLSPPWEGPFVVNQVLTGGAYRLRDASDNRLEPNPWNAARLRRFYA</sequence>
<reference evidence="2" key="1">
    <citation type="journal article" date="2013" name="Nature">
        <title>Draft genome of the wheat A-genome progenitor Triticum urartu.</title>
        <authorList>
            <person name="Ling H.Q."/>
            <person name="Zhao S."/>
            <person name="Liu D."/>
            <person name="Wang J."/>
            <person name="Sun H."/>
            <person name="Zhang C."/>
            <person name="Fan H."/>
            <person name="Li D."/>
            <person name="Dong L."/>
            <person name="Tao Y."/>
            <person name="Gao C."/>
            <person name="Wu H."/>
            <person name="Li Y."/>
            <person name="Cui Y."/>
            <person name="Guo X."/>
            <person name="Zheng S."/>
            <person name="Wang B."/>
            <person name="Yu K."/>
            <person name="Liang Q."/>
            <person name="Yang W."/>
            <person name="Lou X."/>
            <person name="Chen J."/>
            <person name="Feng M."/>
            <person name="Jian J."/>
            <person name="Zhang X."/>
            <person name="Luo G."/>
            <person name="Jiang Y."/>
            <person name="Liu J."/>
            <person name="Wang Z."/>
            <person name="Sha Y."/>
            <person name="Zhang B."/>
            <person name="Wu H."/>
            <person name="Tang D."/>
            <person name="Shen Q."/>
            <person name="Xue P."/>
            <person name="Zou S."/>
            <person name="Wang X."/>
            <person name="Liu X."/>
            <person name="Wang F."/>
            <person name="Yang Y."/>
            <person name="An X."/>
            <person name="Dong Z."/>
            <person name="Zhang K."/>
            <person name="Zhang X."/>
            <person name="Luo M.C."/>
            <person name="Dvorak J."/>
            <person name="Tong Y."/>
            <person name="Wang J."/>
            <person name="Yang H."/>
            <person name="Li Z."/>
            <person name="Wang D."/>
            <person name="Zhang A."/>
            <person name="Wang J."/>
        </authorList>
    </citation>
    <scope>NUCLEOTIDE SEQUENCE</scope>
    <source>
        <strain evidence="2">cv. G1812</strain>
    </source>
</reference>
<dbReference type="GO" id="GO:0003676">
    <property type="term" value="F:nucleic acid binding"/>
    <property type="evidence" value="ECO:0007669"/>
    <property type="project" value="InterPro"/>
</dbReference>
<dbReference type="EnsemblPlants" id="TuG1812G0600000247.01.T01">
    <property type="protein sequence ID" value="TuG1812G0600000247.01.T01"/>
    <property type="gene ID" value="TuG1812G0600000247.01"/>
</dbReference>
<evidence type="ECO:0000313" key="2">
    <source>
        <dbReference type="Proteomes" id="UP000015106"/>
    </source>
</evidence>
<dbReference type="Gene3D" id="3.30.420.10">
    <property type="entry name" value="Ribonuclease H-like superfamily/Ribonuclease H"/>
    <property type="match status" value="1"/>
</dbReference>
<accession>A0A8R7UR39</accession>
<reference evidence="1" key="3">
    <citation type="submission" date="2022-06" db="UniProtKB">
        <authorList>
            <consortium name="EnsemblPlants"/>
        </authorList>
    </citation>
    <scope>IDENTIFICATION</scope>
</reference>
<dbReference type="AlphaFoldDB" id="A0A8R7UR39"/>
<evidence type="ECO:0000313" key="1">
    <source>
        <dbReference type="EnsemblPlants" id="TuG1812G0600000247.01.T01"/>
    </source>
</evidence>
<reference evidence="1" key="2">
    <citation type="submission" date="2018-03" db="EMBL/GenBank/DDBJ databases">
        <title>The Triticum urartu genome reveals the dynamic nature of wheat genome evolution.</title>
        <authorList>
            <person name="Ling H."/>
            <person name="Ma B."/>
            <person name="Shi X."/>
            <person name="Liu H."/>
            <person name="Dong L."/>
            <person name="Sun H."/>
            <person name="Cao Y."/>
            <person name="Gao Q."/>
            <person name="Zheng S."/>
            <person name="Li Y."/>
            <person name="Yu Y."/>
            <person name="Du H."/>
            <person name="Qi M."/>
            <person name="Li Y."/>
            <person name="Yu H."/>
            <person name="Cui Y."/>
            <person name="Wang N."/>
            <person name="Chen C."/>
            <person name="Wu H."/>
            <person name="Zhao Y."/>
            <person name="Zhang J."/>
            <person name="Li Y."/>
            <person name="Zhou W."/>
            <person name="Zhang B."/>
            <person name="Hu W."/>
            <person name="Eijk M."/>
            <person name="Tang J."/>
            <person name="Witsenboer H."/>
            <person name="Zhao S."/>
            <person name="Li Z."/>
            <person name="Zhang A."/>
            <person name="Wang D."/>
            <person name="Liang C."/>
        </authorList>
    </citation>
    <scope>NUCLEOTIDE SEQUENCE [LARGE SCALE GENOMIC DNA]</scope>
    <source>
        <strain evidence="1">cv. G1812</strain>
    </source>
</reference>
<organism evidence="1 2">
    <name type="scientific">Triticum urartu</name>
    <name type="common">Red wild einkorn</name>
    <name type="synonym">Crithodium urartu</name>
    <dbReference type="NCBI Taxonomy" id="4572"/>
    <lineage>
        <taxon>Eukaryota</taxon>
        <taxon>Viridiplantae</taxon>
        <taxon>Streptophyta</taxon>
        <taxon>Embryophyta</taxon>
        <taxon>Tracheophyta</taxon>
        <taxon>Spermatophyta</taxon>
        <taxon>Magnoliopsida</taxon>
        <taxon>Liliopsida</taxon>
        <taxon>Poales</taxon>
        <taxon>Poaceae</taxon>
        <taxon>BOP clade</taxon>
        <taxon>Pooideae</taxon>
        <taxon>Triticodae</taxon>
        <taxon>Triticeae</taxon>
        <taxon>Triticinae</taxon>
        <taxon>Triticum</taxon>
    </lineage>
</organism>
<name>A0A8R7UR39_TRIUA</name>
<dbReference type="Gramene" id="TuG1812G0600000247.01.T01">
    <property type="protein sequence ID" value="TuG1812G0600000247.01.T01"/>
    <property type="gene ID" value="TuG1812G0600000247.01"/>
</dbReference>
<dbReference type="PANTHER" id="PTHR48475:SF2">
    <property type="entry name" value="RIBONUCLEASE H"/>
    <property type="match status" value="1"/>
</dbReference>
<dbReference type="InterPro" id="IPR036397">
    <property type="entry name" value="RNaseH_sf"/>
</dbReference>
<keyword evidence="2" id="KW-1185">Reference proteome</keyword>
<dbReference type="Proteomes" id="UP000015106">
    <property type="component" value="Chromosome 6"/>
</dbReference>